<dbReference type="Gene3D" id="3.40.50.150">
    <property type="entry name" value="Vaccinia Virus protein VP39"/>
    <property type="match status" value="1"/>
</dbReference>
<name>A0A4S3PZK5_9BACI</name>
<dbReference type="RefSeq" id="WP_136377692.1">
    <property type="nucleotide sequence ID" value="NZ_SLUB01000001.1"/>
</dbReference>
<keyword evidence="1 4" id="KW-0489">Methyltransferase</keyword>
<dbReference type="InterPro" id="IPR029063">
    <property type="entry name" value="SAM-dependent_MTases_sf"/>
</dbReference>
<dbReference type="Proteomes" id="UP000306477">
    <property type="component" value="Unassembled WGS sequence"/>
</dbReference>
<comment type="caution">
    <text evidence="6">The sequence shown here is derived from an EMBL/GenBank/DDBJ whole genome shotgun (WGS) entry which is preliminary data.</text>
</comment>
<dbReference type="InterPro" id="IPR023553">
    <property type="entry name" value="Uncharacterised_MeTfrase_YrrT"/>
</dbReference>
<evidence type="ECO:0000313" key="6">
    <source>
        <dbReference type="EMBL" id="THE15371.1"/>
    </source>
</evidence>
<evidence type="ECO:0000256" key="4">
    <source>
        <dbReference type="HAMAP-Rule" id="MF_02100"/>
    </source>
</evidence>
<dbReference type="InterPro" id="IPR041698">
    <property type="entry name" value="Methyltransf_25"/>
</dbReference>
<evidence type="ECO:0000256" key="2">
    <source>
        <dbReference type="ARBA" id="ARBA00022679"/>
    </source>
</evidence>
<dbReference type="EC" id="2.1.1.-" evidence="4"/>
<evidence type="ECO:0000256" key="3">
    <source>
        <dbReference type="ARBA" id="ARBA00022691"/>
    </source>
</evidence>
<dbReference type="GO" id="GO:0008757">
    <property type="term" value="F:S-adenosylmethionine-dependent methyltransferase activity"/>
    <property type="evidence" value="ECO:0007669"/>
    <property type="project" value="UniProtKB-UniRule"/>
</dbReference>
<dbReference type="STRING" id="1033734.GCA_000285535_03595"/>
<dbReference type="Pfam" id="PF13649">
    <property type="entry name" value="Methyltransf_25"/>
    <property type="match status" value="1"/>
</dbReference>
<dbReference type="CDD" id="cd02440">
    <property type="entry name" value="AdoMet_MTases"/>
    <property type="match status" value="1"/>
</dbReference>
<comment type="function">
    <text evidence="4">Could be a S-adenosyl-L-methionine-dependent methyltransferase.</text>
</comment>
<evidence type="ECO:0000313" key="7">
    <source>
        <dbReference type="Proteomes" id="UP000306477"/>
    </source>
</evidence>
<dbReference type="PANTHER" id="PTHR43861">
    <property type="entry name" value="TRANS-ACONITATE 2-METHYLTRANSFERASE-RELATED"/>
    <property type="match status" value="1"/>
</dbReference>
<feature type="binding site" evidence="4">
    <location>
        <position position="98"/>
    </location>
    <ligand>
        <name>S-adenosyl-L-methionine</name>
        <dbReference type="ChEBI" id="CHEBI:59789"/>
    </ligand>
</feature>
<dbReference type="EMBL" id="SLUB01000001">
    <property type="protein sequence ID" value="THE15371.1"/>
    <property type="molecule type" value="Genomic_DNA"/>
</dbReference>
<gene>
    <name evidence="6" type="ORF">E1I69_00540</name>
</gene>
<sequence>MGREFLEVFEGWANSYDHTVTGNDVEYQEVFLRYEDILNDVVQKSGLTVLEFGVGTGNLTQKLLDENKKVYGVEPSVPMREIAKKKLQNYSLTIEDGDFIDFKKPMGKIDTIVSTYAFHHLNDSEKNQAFSQYRNILEKGGKIVFADTMFENKQEYTMTIESATQKGFLNLANDLKTEYYTTIPVLKEIAKQNGFTVEFTRFNHFVWVMEATKQ</sequence>
<keyword evidence="3 4" id="KW-0949">S-adenosyl-L-methionine</keyword>
<feature type="binding site" evidence="4">
    <location>
        <position position="53"/>
    </location>
    <ligand>
        <name>S-adenosyl-L-methionine</name>
        <dbReference type="ChEBI" id="CHEBI:59789"/>
    </ligand>
</feature>
<feature type="domain" description="Methyltransferase" evidence="5">
    <location>
        <begin position="49"/>
        <end position="141"/>
    </location>
</feature>
<dbReference type="HAMAP" id="MF_02100">
    <property type="entry name" value="Methyltr_YrrT"/>
    <property type="match status" value="1"/>
</dbReference>
<protein>
    <recommendedName>
        <fullName evidence="4">Uncharacterized methyltransferase E1I69_00540</fullName>
        <ecNumber evidence="4">2.1.1.-</ecNumber>
    </recommendedName>
</protein>
<feature type="binding site" evidence="4">
    <location>
        <position position="74"/>
    </location>
    <ligand>
        <name>S-adenosyl-L-methionine</name>
        <dbReference type="ChEBI" id="CHEBI:59789"/>
    </ligand>
</feature>
<evidence type="ECO:0000256" key="1">
    <source>
        <dbReference type="ARBA" id="ARBA00022603"/>
    </source>
</evidence>
<comment type="similarity">
    <text evidence="4">Belongs to the methyltransferase superfamily. YrrT family.</text>
</comment>
<accession>A0A4S3PZK5</accession>
<reference evidence="6 7" key="1">
    <citation type="journal article" date="2019" name="Indoor Air">
        <title>Impacts of indoor surface finishes on bacterial viability.</title>
        <authorList>
            <person name="Hu J."/>
            <person name="Maamar S.B."/>
            <person name="Glawe A.J."/>
            <person name="Gottel N."/>
            <person name="Gilbert J.A."/>
            <person name="Hartmann E.M."/>
        </authorList>
    </citation>
    <scope>NUCLEOTIDE SEQUENCE [LARGE SCALE GENOMIC DNA]</scope>
    <source>
        <strain evidence="6 7">AF060A6</strain>
    </source>
</reference>
<keyword evidence="2 4" id="KW-0808">Transferase</keyword>
<dbReference type="OrthoDB" id="465705at2"/>
<organism evidence="6 7">
    <name type="scientific">Bacillus timonensis</name>
    <dbReference type="NCBI Taxonomy" id="1033734"/>
    <lineage>
        <taxon>Bacteria</taxon>
        <taxon>Bacillati</taxon>
        <taxon>Bacillota</taxon>
        <taxon>Bacilli</taxon>
        <taxon>Bacillales</taxon>
        <taxon>Bacillaceae</taxon>
        <taxon>Bacillus</taxon>
    </lineage>
</organism>
<proteinExistence type="inferred from homology"/>
<dbReference type="AlphaFoldDB" id="A0A4S3PZK5"/>
<evidence type="ECO:0000259" key="5">
    <source>
        <dbReference type="Pfam" id="PF13649"/>
    </source>
</evidence>
<dbReference type="GO" id="GO:0032259">
    <property type="term" value="P:methylation"/>
    <property type="evidence" value="ECO:0007669"/>
    <property type="project" value="UniProtKB-KW"/>
</dbReference>
<keyword evidence="7" id="KW-1185">Reference proteome</keyword>
<dbReference type="SUPFAM" id="SSF53335">
    <property type="entry name" value="S-adenosyl-L-methionine-dependent methyltransferases"/>
    <property type="match status" value="1"/>
</dbReference>